<sequence length="76" mass="8520">MQPAIASPHLEKTQLHMWGKKIAAVNAARTSGTYSPNNRYRVCGSGAFLIMMGSLKYEPYPTTEHLRTLWPEVARS</sequence>
<name>A0A1C7M7E9_GRIFR</name>
<dbReference type="EMBL" id="LUGG01000007">
    <property type="protein sequence ID" value="OBZ72843.1"/>
    <property type="molecule type" value="Genomic_DNA"/>
</dbReference>
<reference evidence="1 2" key="1">
    <citation type="submission" date="2016-03" db="EMBL/GenBank/DDBJ databases">
        <title>Whole genome sequencing of Grifola frondosa 9006-11.</title>
        <authorList>
            <person name="Min B."/>
            <person name="Park H."/>
            <person name="Kim J.-G."/>
            <person name="Cho H."/>
            <person name="Oh Y.-L."/>
            <person name="Kong W.-S."/>
            <person name="Choi I.-G."/>
        </authorList>
    </citation>
    <scope>NUCLEOTIDE SEQUENCE [LARGE SCALE GENOMIC DNA]</scope>
    <source>
        <strain evidence="1 2">9006-11</strain>
    </source>
</reference>
<accession>A0A1C7M7E9</accession>
<keyword evidence="2" id="KW-1185">Reference proteome</keyword>
<proteinExistence type="predicted"/>
<evidence type="ECO:0000313" key="1">
    <source>
        <dbReference type="EMBL" id="OBZ72843.1"/>
    </source>
</evidence>
<gene>
    <name evidence="1" type="ORF">A0H81_07069</name>
</gene>
<evidence type="ECO:0000313" key="2">
    <source>
        <dbReference type="Proteomes" id="UP000092993"/>
    </source>
</evidence>
<protein>
    <submittedName>
        <fullName evidence="1">Uncharacterized protein</fullName>
    </submittedName>
</protein>
<comment type="caution">
    <text evidence="1">The sequence shown here is derived from an EMBL/GenBank/DDBJ whole genome shotgun (WGS) entry which is preliminary data.</text>
</comment>
<organism evidence="1 2">
    <name type="scientific">Grifola frondosa</name>
    <name type="common">Maitake</name>
    <name type="synonym">Polyporus frondosus</name>
    <dbReference type="NCBI Taxonomy" id="5627"/>
    <lineage>
        <taxon>Eukaryota</taxon>
        <taxon>Fungi</taxon>
        <taxon>Dikarya</taxon>
        <taxon>Basidiomycota</taxon>
        <taxon>Agaricomycotina</taxon>
        <taxon>Agaricomycetes</taxon>
        <taxon>Polyporales</taxon>
        <taxon>Grifolaceae</taxon>
        <taxon>Grifola</taxon>
    </lineage>
</organism>
<dbReference type="Proteomes" id="UP000092993">
    <property type="component" value="Unassembled WGS sequence"/>
</dbReference>
<dbReference type="AlphaFoldDB" id="A0A1C7M7E9"/>